<gene>
    <name evidence="1" type="ORF">OGM63_28450</name>
</gene>
<dbReference type="EMBL" id="JAOWRF010000405">
    <property type="protein sequence ID" value="MCV3217393.1"/>
    <property type="molecule type" value="Genomic_DNA"/>
</dbReference>
<protein>
    <submittedName>
        <fullName evidence="1">Uncharacterized protein</fullName>
    </submittedName>
</protein>
<dbReference type="Proteomes" id="UP001526143">
    <property type="component" value="Unassembled WGS sequence"/>
</dbReference>
<name>A0ABT3B7M9_9CYAN</name>
<reference evidence="1 2" key="1">
    <citation type="submission" date="2022-10" db="EMBL/GenBank/DDBJ databases">
        <title>Identification of biosynthetic pathway for the production of the potent trypsin inhibitor radiosumin.</title>
        <authorList>
            <person name="Fewer D.P."/>
            <person name="Delbaje E."/>
            <person name="Ouyang X."/>
            <person name="Agostino P.D."/>
            <person name="Wahlsten M."/>
            <person name="Jokela J."/>
            <person name="Permi P."/>
            <person name="Haapaniemi E."/>
            <person name="Koistinen H."/>
        </authorList>
    </citation>
    <scope>NUCLEOTIDE SEQUENCE [LARGE SCALE GENOMIC DNA]</scope>
    <source>
        <strain evidence="1 2">NIES-515</strain>
    </source>
</reference>
<comment type="caution">
    <text evidence="1">The sequence shown here is derived from an EMBL/GenBank/DDBJ whole genome shotgun (WGS) entry which is preliminary data.</text>
</comment>
<evidence type="ECO:0000313" key="1">
    <source>
        <dbReference type="EMBL" id="MCV3217393.1"/>
    </source>
</evidence>
<evidence type="ECO:0000313" key="2">
    <source>
        <dbReference type="Proteomes" id="UP001526143"/>
    </source>
</evidence>
<proteinExistence type="predicted"/>
<organism evidence="1 2">
    <name type="scientific">Plectonema radiosum NIES-515</name>
    <dbReference type="NCBI Taxonomy" id="2986073"/>
    <lineage>
        <taxon>Bacteria</taxon>
        <taxon>Bacillati</taxon>
        <taxon>Cyanobacteriota</taxon>
        <taxon>Cyanophyceae</taxon>
        <taxon>Oscillatoriophycideae</taxon>
        <taxon>Oscillatoriales</taxon>
        <taxon>Microcoleaceae</taxon>
        <taxon>Plectonema</taxon>
    </lineage>
</organism>
<sequence length="48" mass="5587">MLLCQVLIPYVSDEEQAELNEIFGSPSDYEEEESVDMTEWVRYGNQIS</sequence>
<dbReference type="RefSeq" id="WP_263749098.1">
    <property type="nucleotide sequence ID" value="NZ_JAOWRF010000405.1"/>
</dbReference>
<accession>A0ABT3B7M9</accession>
<keyword evidence="2" id="KW-1185">Reference proteome</keyword>